<dbReference type="GO" id="GO:0003676">
    <property type="term" value="F:nucleic acid binding"/>
    <property type="evidence" value="ECO:0007669"/>
    <property type="project" value="InterPro"/>
</dbReference>
<comment type="similarity">
    <text evidence="5">Belongs to the DEAD box helicase family.</text>
</comment>
<keyword evidence="1" id="KW-0547">Nucleotide-binding</keyword>
<dbReference type="SUPFAM" id="SSF52540">
    <property type="entry name" value="P-loop containing nucleoside triphosphate hydrolases"/>
    <property type="match status" value="1"/>
</dbReference>
<evidence type="ECO:0000313" key="11">
    <source>
        <dbReference type="EMBL" id="GII48047.1"/>
    </source>
</evidence>
<feature type="compositionally biased region" description="Basic and acidic residues" evidence="7">
    <location>
        <begin position="428"/>
        <end position="472"/>
    </location>
</feature>
<dbReference type="PROSITE" id="PS51194">
    <property type="entry name" value="HELICASE_CTER"/>
    <property type="match status" value="1"/>
</dbReference>
<evidence type="ECO:0000256" key="1">
    <source>
        <dbReference type="ARBA" id="ARBA00022741"/>
    </source>
</evidence>
<dbReference type="EMBL" id="BOOQ01000028">
    <property type="protein sequence ID" value="GII48047.1"/>
    <property type="molecule type" value="Genomic_DNA"/>
</dbReference>
<dbReference type="CDD" id="cd00268">
    <property type="entry name" value="DEADc"/>
    <property type="match status" value="1"/>
</dbReference>
<gene>
    <name evidence="11" type="ORF">Psi02_44710</name>
</gene>
<feature type="domain" description="Helicase C-terminal" evidence="9">
    <location>
        <begin position="250"/>
        <end position="413"/>
    </location>
</feature>
<evidence type="ECO:0000259" key="9">
    <source>
        <dbReference type="PROSITE" id="PS51194"/>
    </source>
</evidence>
<dbReference type="InterPro" id="IPR027417">
    <property type="entry name" value="P-loop_NTPase"/>
</dbReference>
<dbReference type="Pfam" id="PF00271">
    <property type="entry name" value="Helicase_C"/>
    <property type="match status" value="1"/>
</dbReference>
<evidence type="ECO:0000256" key="4">
    <source>
        <dbReference type="ARBA" id="ARBA00022840"/>
    </source>
</evidence>
<feature type="domain" description="Helicase ATP-binding" evidence="8">
    <location>
        <begin position="66"/>
        <end position="239"/>
    </location>
</feature>
<evidence type="ECO:0000256" key="2">
    <source>
        <dbReference type="ARBA" id="ARBA00022801"/>
    </source>
</evidence>
<evidence type="ECO:0000256" key="3">
    <source>
        <dbReference type="ARBA" id="ARBA00022806"/>
    </source>
</evidence>
<name>A0A8J3UN27_9ACTN</name>
<dbReference type="InterPro" id="IPR011545">
    <property type="entry name" value="DEAD/DEAH_box_helicase_dom"/>
</dbReference>
<accession>A0A8J3UN27</accession>
<reference evidence="11" key="1">
    <citation type="submission" date="2021-01" db="EMBL/GenBank/DDBJ databases">
        <title>Whole genome shotgun sequence of Planotetraspora silvatica NBRC 100141.</title>
        <authorList>
            <person name="Komaki H."/>
            <person name="Tamura T."/>
        </authorList>
    </citation>
    <scope>NUCLEOTIDE SEQUENCE</scope>
    <source>
        <strain evidence="11">NBRC 100141</strain>
    </source>
</reference>
<feature type="compositionally biased region" description="Basic and acidic residues" evidence="7">
    <location>
        <begin position="564"/>
        <end position="579"/>
    </location>
</feature>
<dbReference type="InterPro" id="IPR044742">
    <property type="entry name" value="DEAD/DEAH_RhlB"/>
</dbReference>
<proteinExistence type="inferred from homology"/>
<sequence length="579" mass="63525">MFRHVTFDERHDFVTMLDPGLPEITDAAEAEVTRADFAQLGLPKPLVAGLARQGITAPFPIQSAAIPDILDGRDVLGRGQTGSGKTLAFGLPTMARIAGERALPRRPRAIVLVPTRELALQVADALEPLGRGLSLRVKTVVGGMSMGRQIEALRRGVEIVVATPGRLTDLMEQGECSLEDIEISVLDEADHMCDLGFYPVVSSILAKTPANGQRLLFSATLDGDVDKLVRAFLTDPITHSLDPATSSVETMEHHLVQVHRDDKVDVTAEIANRDGRTILFVRTQHGVDRVVKQLARVGVRAGGLHGGKRQNQRTRILGEFREGNIKVLVCTDVAARGIHVDDVSLVLHVDPPADHKSYLHRGGRTARAGERGSVLTLVMPNERRSTEQMARRAGINASRHRVTPGDPVLADIAGARRPSGESIPVWEPDVRKPLRPKGDHAGGERRRGRFGDRRDRDGRPGEARPARRRDESAGGVGEARGRFRDRPSEGRGERPATERRDDRPAERRDDSRGERGGFRGDRQGDNRGFQGDRRRGPATGDARGDSRARYQGERPRSTEGPAPRSDRRPPRRDHAQAPR</sequence>
<dbReference type="GO" id="GO:0005829">
    <property type="term" value="C:cytosol"/>
    <property type="evidence" value="ECO:0007669"/>
    <property type="project" value="TreeGrafter"/>
</dbReference>
<feature type="domain" description="DEAD-box RNA helicase Q" evidence="10">
    <location>
        <begin position="35"/>
        <end position="63"/>
    </location>
</feature>
<dbReference type="InterPro" id="IPR014014">
    <property type="entry name" value="RNA_helicase_DEAD_Q_motif"/>
</dbReference>
<dbReference type="SMART" id="SM00487">
    <property type="entry name" value="DEXDc"/>
    <property type="match status" value="1"/>
</dbReference>
<evidence type="ECO:0000259" key="10">
    <source>
        <dbReference type="PROSITE" id="PS51195"/>
    </source>
</evidence>
<feature type="compositionally biased region" description="Basic and acidic residues" evidence="7">
    <location>
        <begin position="542"/>
        <end position="557"/>
    </location>
</feature>
<dbReference type="PANTHER" id="PTHR47959">
    <property type="entry name" value="ATP-DEPENDENT RNA HELICASE RHLE-RELATED"/>
    <property type="match status" value="1"/>
</dbReference>
<dbReference type="InterPro" id="IPR050079">
    <property type="entry name" value="DEAD_box_RNA_helicase"/>
</dbReference>
<dbReference type="PANTHER" id="PTHR47959:SF13">
    <property type="entry name" value="ATP-DEPENDENT RNA HELICASE RHLE"/>
    <property type="match status" value="1"/>
</dbReference>
<protein>
    <submittedName>
        <fullName evidence="11">RNA helicase</fullName>
    </submittedName>
</protein>
<dbReference type="PROSITE" id="PS51195">
    <property type="entry name" value="Q_MOTIF"/>
    <property type="match status" value="1"/>
</dbReference>
<feature type="compositionally biased region" description="Basic and acidic residues" evidence="7">
    <location>
        <begin position="479"/>
        <end position="535"/>
    </location>
</feature>
<feature type="short sequence motif" description="Q motif" evidence="6">
    <location>
        <begin position="35"/>
        <end position="63"/>
    </location>
</feature>
<dbReference type="InterPro" id="IPR001650">
    <property type="entry name" value="Helicase_C-like"/>
</dbReference>
<dbReference type="Pfam" id="PF00270">
    <property type="entry name" value="DEAD"/>
    <property type="match status" value="1"/>
</dbReference>
<dbReference type="SMART" id="SM00490">
    <property type="entry name" value="HELICc"/>
    <property type="match status" value="1"/>
</dbReference>
<organism evidence="11 12">
    <name type="scientific">Planotetraspora silvatica</name>
    <dbReference type="NCBI Taxonomy" id="234614"/>
    <lineage>
        <taxon>Bacteria</taxon>
        <taxon>Bacillati</taxon>
        <taxon>Actinomycetota</taxon>
        <taxon>Actinomycetes</taxon>
        <taxon>Streptosporangiales</taxon>
        <taxon>Streptosporangiaceae</taxon>
        <taxon>Planotetraspora</taxon>
    </lineage>
</organism>
<dbReference type="InterPro" id="IPR014001">
    <property type="entry name" value="Helicase_ATP-bd"/>
</dbReference>
<dbReference type="GO" id="GO:0005524">
    <property type="term" value="F:ATP binding"/>
    <property type="evidence" value="ECO:0007669"/>
    <property type="project" value="UniProtKB-KW"/>
</dbReference>
<dbReference type="Gene3D" id="3.40.50.300">
    <property type="entry name" value="P-loop containing nucleotide triphosphate hydrolases"/>
    <property type="match status" value="2"/>
</dbReference>
<keyword evidence="2" id="KW-0378">Hydrolase</keyword>
<dbReference type="Proteomes" id="UP000644610">
    <property type="component" value="Unassembled WGS sequence"/>
</dbReference>
<dbReference type="GO" id="GO:0003724">
    <property type="term" value="F:RNA helicase activity"/>
    <property type="evidence" value="ECO:0007669"/>
    <property type="project" value="InterPro"/>
</dbReference>
<keyword evidence="3 11" id="KW-0347">Helicase</keyword>
<evidence type="ECO:0000259" key="8">
    <source>
        <dbReference type="PROSITE" id="PS51192"/>
    </source>
</evidence>
<dbReference type="CDD" id="cd18787">
    <property type="entry name" value="SF2_C_DEAD"/>
    <property type="match status" value="1"/>
</dbReference>
<evidence type="ECO:0000256" key="7">
    <source>
        <dbReference type="SAM" id="MobiDB-lite"/>
    </source>
</evidence>
<dbReference type="GO" id="GO:0016787">
    <property type="term" value="F:hydrolase activity"/>
    <property type="evidence" value="ECO:0007669"/>
    <property type="project" value="UniProtKB-KW"/>
</dbReference>
<keyword evidence="12" id="KW-1185">Reference proteome</keyword>
<evidence type="ECO:0000313" key="12">
    <source>
        <dbReference type="Proteomes" id="UP000644610"/>
    </source>
</evidence>
<dbReference type="AlphaFoldDB" id="A0A8J3UN27"/>
<comment type="caution">
    <text evidence="11">The sequence shown here is derived from an EMBL/GenBank/DDBJ whole genome shotgun (WGS) entry which is preliminary data.</text>
</comment>
<dbReference type="PROSITE" id="PS51192">
    <property type="entry name" value="HELICASE_ATP_BIND_1"/>
    <property type="match status" value="1"/>
</dbReference>
<evidence type="ECO:0000256" key="6">
    <source>
        <dbReference type="PROSITE-ProRule" id="PRU00552"/>
    </source>
</evidence>
<keyword evidence="4" id="KW-0067">ATP-binding</keyword>
<feature type="region of interest" description="Disordered" evidence="7">
    <location>
        <begin position="383"/>
        <end position="579"/>
    </location>
</feature>
<evidence type="ECO:0000256" key="5">
    <source>
        <dbReference type="ARBA" id="ARBA00038437"/>
    </source>
</evidence>